<sequence length="168" mass="19947">MRIPPYYRRPGWQRFFAGVFIGVLGGWAFFLFQFGAVHEELVVEINKQKLQIEHQKEQIEILRSEEKKRNEENEKKLTVQEIKIQFANEKEMRLNELALFELKQQAEEEINFLKNKNIESVVDGKDLIRKAIENKTYEVGDNEWNLVIKEMYIYTNLELVIAIRTPGS</sequence>
<keyword evidence="2" id="KW-0812">Transmembrane</keyword>
<protein>
    <recommendedName>
        <fullName evidence="3">Sporulation membrane protein YtrI C-terminal domain-containing protein</fullName>
    </recommendedName>
</protein>
<dbReference type="Proteomes" id="UP000199516">
    <property type="component" value="Unassembled WGS sequence"/>
</dbReference>
<dbReference type="AlphaFoldDB" id="A0A1I2CJE5"/>
<evidence type="ECO:0000259" key="3">
    <source>
        <dbReference type="Pfam" id="PF26347"/>
    </source>
</evidence>
<evidence type="ECO:0000313" key="4">
    <source>
        <dbReference type="EMBL" id="SFE68262.1"/>
    </source>
</evidence>
<keyword evidence="5" id="KW-1185">Reference proteome</keyword>
<feature type="domain" description="Sporulation membrane protein YtrI C-terminal" evidence="3">
    <location>
        <begin position="80"/>
        <end position="163"/>
    </location>
</feature>
<keyword evidence="2" id="KW-0472">Membrane</keyword>
<dbReference type="InterPro" id="IPR048198">
    <property type="entry name" value="YtrI"/>
</dbReference>
<feature type="transmembrane region" description="Helical" evidence="2">
    <location>
        <begin position="12"/>
        <end position="32"/>
    </location>
</feature>
<feature type="coiled-coil region" evidence="1">
    <location>
        <begin position="38"/>
        <end position="116"/>
    </location>
</feature>
<reference evidence="4 5" key="1">
    <citation type="submission" date="2016-10" db="EMBL/GenBank/DDBJ databases">
        <authorList>
            <person name="de Groot N.N."/>
        </authorList>
    </citation>
    <scope>NUCLEOTIDE SEQUENCE [LARGE SCALE GENOMIC DNA]</scope>
    <source>
        <strain evidence="4 5">DSM 23995</strain>
    </source>
</reference>
<gene>
    <name evidence="4" type="ORF">SAMN05192532_10327</name>
</gene>
<proteinExistence type="predicted"/>
<keyword evidence="2" id="KW-1133">Transmembrane helix</keyword>
<evidence type="ECO:0000313" key="5">
    <source>
        <dbReference type="Proteomes" id="UP000199516"/>
    </source>
</evidence>
<evidence type="ECO:0000256" key="2">
    <source>
        <dbReference type="SAM" id="Phobius"/>
    </source>
</evidence>
<dbReference type="Pfam" id="PF26347">
    <property type="entry name" value="YtrI_sporulation"/>
    <property type="match status" value="1"/>
</dbReference>
<dbReference type="InterPro" id="IPR058620">
    <property type="entry name" value="YtrI_C"/>
</dbReference>
<dbReference type="OrthoDB" id="2691164at2"/>
<accession>A0A1I2CJE5</accession>
<dbReference type="STRING" id="930128.SAMN05192532_10327"/>
<keyword evidence="1" id="KW-0175">Coiled coil</keyword>
<dbReference type="EMBL" id="FONT01000003">
    <property type="protein sequence ID" value="SFE68262.1"/>
    <property type="molecule type" value="Genomic_DNA"/>
</dbReference>
<dbReference type="RefSeq" id="WP_091659948.1">
    <property type="nucleotide sequence ID" value="NZ_FONT01000003.1"/>
</dbReference>
<evidence type="ECO:0000256" key="1">
    <source>
        <dbReference type="SAM" id="Coils"/>
    </source>
</evidence>
<name>A0A1I2CJE5_9BACI</name>
<dbReference type="NCBIfam" id="NF041479">
    <property type="entry name" value="spor_membprot_YtrI"/>
    <property type="match status" value="1"/>
</dbReference>
<organism evidence="4 5">
    <name type="scientific">Alteribacillus iranensis</name>
    <dbReference type="NCBI Taxonomy" id="930128"/>
    <lineage>
        <taxon>Bacteria</taxon>
        <taxon>Bacillati</taxon>
        <taxon>Bacillota</taxon>
        <taxon>Bacilli</taxon>
        <taxon>Bacillales</taxon>
        <taxon>Bacillaceae</taxon>
        <taxon>Alteribacillus</taxon>
    </lineage>
</organism>